<feature type="non-terminal residue" evidence="1">
    <location>
        <position position="1"/>
    </location>
</feature>
<evidence type="ECO:0000313" key="2">
    <source>
        <dbReference type="Proteomes" id="UP000289152"/>
    </source>
</evidence>
<name>A0A4V1M2V4_TREME</name>
<gene>
    <name evidence="1" type="ORF">M231_08063</name>
</gene>
<protein>
    <submittedName>
        <fullName evidence="1">Uncharacterized protein</fullName>
    </submittedName>
</protein>
<accession>A0A4V1M2V4</accession>
<proteinExistence type="predicted"/>
<dbReference type="AlphaFoldDB" id="A0A4V1M2V4"/>
<keyword evidence="2" id="KW-1185">Reference proteome</keyword>
<comment type="caution">
    <text evidence="1">The sequence shown here is derived from an EMBL/GenBank/DDBJ whole genome shotgun (WGS) entry which is preliminary data.</text>
</comment>
<sequence length="109" mass="12306">YLQLVVANGSCQWQVHMAKPKGYSGCNAGHAYNIDEHTKDPIYQQVLHLLEWKHYSKELFTTCDTKQEGDEEAVYQLMLLCSTIAKFFGPCAKSLLKQLDLGALNPVTE</sequence>
<dbReference type="VEuPathDB" id="FungiDB:TREMEDRAFT_64734"/>
<dbReference type="Proteomes" id="UP000289152">
    <property type="component" value="Unassembled WGS sequence"/>
</dbReference>
<dbReference type="InParanoid" id="A0A4V1M2V4"/>
<reference evidence="1 2" key="1">
    <citation type="submission" date="2016-06" db="EMBL/GenBank/DDBJ databases">
        <title>Evolution of pathogenesis and genome organization in the Tremellales.</title>
        <authorList>
            <person name="Cuomo C."/>
            <person name="Litvintseva A."/>
            <person name="Heitman J."/>
            <person name="Chen Y."/>
            <person name="Sun S."/>
            <person name="Springer D."/>
            <person name="Dromer F."/>
            <person name="Young S."/>
            <person name="Zeng Q."/>
            <person name="Chapman S."/>
            <person name="Gujja S."/>
            <person name="Saif S."/>
            <person name="Birren B."/>
        </authorList>
    </citation>
    <scope>NUCLEOTIDE SEQUENCE [LARGE SCALE GENOMIC DNA]</scope>
    <source>
        <strain evidence="1 2">ATCC 28783</strain>
    </source>
</reference>
<dbReference type="EMBL" id="SDIL01000223">
    <property type="protein sequence ID" value="RXK34680.1"/>
    <property type="molecule type" value="Genomic_DNA"/>
</dbReference>
<evidence type="ECO:0000313" key="1">
    <source>
        <dbReference type="EMBL" id="RXK34680.1"/>
    </source>
</evidence>
<organism evidence="1 2">
    <name type="scientific">Tremella mesenterica</name>
    <name type="common">Jelly fungus</name>
    <dbReference type="NCBI Taxonomy" id="5217"/>
    <lineage>
        <taxon>Eukaryota</taxon>
        <taxon>Fungi</taxon>
        <taxon>Dikarya</taxon>
        <taxon>Basidiomycota</taxon>
        <taxon>Agaricomycotina</taxon>
        <taxon>Tremellomycetes</taxon>
        <taxon>Tremellales</taxon>
        <taxon>Tremellaceae</taxon>
        <taxon>Tremella</taxon>
    </lineage>
</organism>